<evidence type="ECO:0000313" key="10">
    <source>
        <dbReference type="Proteomes" id="UP000193411"/>
    </source>
</evidence>
<dbReference type="GO" id="GO:0005829">
    <property type="term" value="C:cytosol"/>
    <property type="evidence" value="ECO:0007669"/>
    <property type="project" value="TreeGrafter"/>
</dbReference>
<dbReference type="InterPro" id="IPR033756">
    <property type="entry name" value="YlxH/NBP35"/>
</dbReference>
<keyword evidence="9" id="KW-0378">Hydrolase</keyword>
<dbReference type="InterPro" id="IPR028600">
    <property type="entry name" value="NUBP2/Cfd1_eukaryotes"/>
</dbReference>
<comment type="function">
    <text evidence="8">Component of the cytosolic iron-sulfur (Fe/S) protein assembly (CIA) machinery. Required for maturation of extramitochondrial Fe-S proteins. The NBP35-CFD1 heterotetramer forms a Fe-S scaffold complex, mediating the de novo assembly of an Fe-S cluster and its transfer to target apoproteins.</text>
</comment>
<dbReference type="PANTHER" id="PTHR23264">
    <property type="entry name" value="NUCLEOTIDE-BINDING PROTEIN NBP35 YEAST -RELATED"/>
    <property type="match status" value="1"/>
</dbReference>
<dbReference type="OrthoDB" id="3900342at2759"/>
<keyword evidence="10" id="KW-1185">Reference proteome</keyword>
<dbReference type="GO" id="GO:0005524">
    <property type="term" value="F:ATP binding"/>
    <property type="evidence" value="ECO:0007669"/>
    <property type="project" value="UniProtKB-KW"/>
</dbReference>
<name>A0A1Y2HEW5_9FUNG</name>
<dbReference type="EMBL" id="MCFL01000038">
    <property type="protein sequence ID" value="ORZ33106.1"/>
    <property type="molecule type" value="Genomic_DNA"/>
</dbReference>
<accession>A0A1Y2HEW5</accession>
<keyword evidence="4 8" id="KW-0547">Nucleotide-binding</keyword>
<keyword evidence="1 8" id="KW-0004">4Fe-4S</keyword>
<dbReference type="CDD" id="cd02037">
    <property type="entry name" value="Mrp_NBP35"/>
    <property type="match status" value="1"/>
</dbReference>
<feature type="binding site" evidence="8">
    <location>
        <begin position="33"/>
        <end position="40"/>
    </location>
    <ligand>
        <name>ATP</name>
        <dbReference type="ChEBI" id="CHEBI:30616"/>
    </ligand>
</feature>
<dbReference type="AlphaFoldDB" id="A0A1Y2HEW5"/>
<evidence type="ECO:0000256" key="1">
    <source>
        <dbReference type="ARBA" id="ARBA00022485"/>
    </source>
</evidence>
<feature type="binding site" evidence="8">
    <location>
        <position position="219"/>
    </location>
    <ligand>
        <name>[4Fe-4S] cluster</name>
        <dbReference type="ChEBI" id="CHEBI:49883"/>
        <note>ligand shared between dimeric partners</note>
    </ligand>
</feature>
<reference evidence="9 10" key="1">
    <citation type="submission" date="2016-07" db="EMBL/GenBank/DDBJ databases">
        <title>Pervasive Adenine N6-methylation of Active Genes in Fungi.</title>
        <authorList>
            <consortium name="DOE Joint Genome Institute"/>
            <person name="Mondo S.J."/>
            <person name="Dannebaum R.O."/>
            <person name="Kuo R.C."/>
            <person name="Labutti K."/>
            <person name="Haridas S."/>
            <person name="Kuo A."/>
            <person name="Salamov A."/>
            <person name="Ahrendt S.R."/>
            <person name="Lipzen A."/>
            <person name="Sullivan W."/>
            <person name="Andreopoulos W.B."/>
            <person name="Clum A."/>
            <person name="Lindquist E."/>
            <person name="Daum C."/>
            <person name="Ramamoorthy G.K."/>
            <person name="Gryganskyi A."/>
            <person name="Culley D."/>
            <person name="Magnuson J.K."/>
            <person name="James T.Y."/>
            <person name="O'Malley M.A."/>
            <person name="Stajich J.E."/>
            <person name="Spatafora J.W."/>
            <person name="Visel A."/>
            <person name="Grigoriev I.V."/>
        </authorList>
    </citation>
    <scope>NUCLEOTIDE SEQUENCE [LARGE SCALE GENOMIC DNA]</scope>
    <source>
        <strain evidence="9 10">PL171</strain>
    </source>
</reference>
<evidence type="ECO:0000256" key="2">
    <source>
        <dbReference type="ARBA" id="ARBA00022490"/>
    </source>
</evidence>
<dbReference type="GO" id="GO:0016226">
    <property type="term" value="P:iron-sulfur cluster assembly"/>
    <property type="evidence" value="ECO:0007669"/>
    <property type="project" value="UniProtKB-UniRule"/>
</dbReference>
<keyword evidence="7 8" id="KW-0411">Iron-sulfur</keyword>
<evidence type="ECO:0000256" key="3">
    <source>
        <dbReference type="ARBA" id="ARBA00022723"/>
    </source>
</evidence>
<dbReference type="PANTHER" id="PTHR23264:SF19">
    <property type="entry name" value="CYTOSOLIC FE-S CLUSTER ASSEMBLY FACTOR NUBP2"/>
    <property type="match status" value="1"/>
</dbReference>
<keyword evidence="6 8" id="KW-0408">Iron</keyword>
<dbReference type="HAMAP" id="MF_03039">
    <property type="entry name" value="NUBP2"/>
    <property type="match status" value="1"/>
</dbReference>
<dbReference type="FunFam" id="3.40.50.300:FF:001119">
    <property type="entry name" value="Iron-sulfur cluster carrier protein"/>
    <property type="match status" value="1"/>
</dbReference>
<organism evidence="9 10">
    <name type="scientific">Catenaria anguillulae PL171</name>
    <dbReference type="NCBI Taxonomy" id="765915"/>
    <lineage>
        <taxon>Eukaryota</taxon>
        <taxon>Fungi</taxon>
        <taxon>Fungi incertae sedis</taxon>
        <taxon>Blastocladiomycota</taxon>
        <taxon>Blastocladiomycetes</taxon>
        <taxon>Blastocladiales</taxon>
        <taxon>Catenariaceae</taxon>
        <taxon>Catenaria</taxon>
    </lineage>
</organism>
<keyword evidence="5 8" id="KW-0067">ATP-binding</keyword>
<protein>
    <submittedName>
        <fullName evidence="9">p-loop containing nucleoside triphosphate hydrolase protein</fullName>
    </submittedName>
</protein>
<dbReference type="HAMAP" id="MF_02040">
    <property type="entry name" value="Mrp_NBP35"/>
    <property type="match status" value="1"/>
</dbReference>
<comment type="caution">
    <text evidence="9">The sequence shown here is derived from an EMBL/GenBank/DDBJ whole genome shotgun (WGS) entry which is preliminary data.</text>
</comment>
<comment type="subcellular location">
    <subcellularLocation>
        <location evidence="8">Cytoplasm</location>
    </subcellularLocation>
</comment>
<evidence type="ECO:0000256" key="5">
    <source>
        <dbReference type="ARBA" id="ARBA00022840"/>
    </source>
</evidence>
<dbReference type="SUPFAM" id="SSF52540">
    <property type="entry name" value="P-loop containing nucleoside triphosphate hydrolases"/>
    <property type="match status" value="1"/>
</dbReference>
<dbReference type="GO" id="GO:0016787">
    <property type="term" value="F:hydrolase activity"/>
    <property type="evidence" value="ECO:0007669"/>
    <property type="project" value="UniProtKB-KW"/>
</dbReference>
<dbReference type="STRING" id="765915.A0A1Y2HEW5"/>
<keyword evidence="3 8" id="KW-0479">Metal-binding</keyword>
<dbReference type="Gene3D" id="3.40.50.300">
    <property type="entry name" value="P-loop containing nucleotide triphosphate hydrolases"/>
    <property type="match status" value="1"/>
</dbReference>
<evidence type="ECO:0000256" key="8">
    <source>
        <dbReference type="HAMAP-Rule" id="MF_03039"/>
    </source>
</evidence>
<dbReference type="GO" id="GO:0140663">
    <property type="term" value="F:ATP-dependent FeS chaperone activity"/>
    <property type="evidence" value="ECO:0007669"/>
    <property type="project" value="InterPro"/>
</dbReference>
<proteinExistence type="inferred from homology"/>
<dbReference type="InterPro" id="IPR019591">
    <property type="entry name" value="Mrp/NBP35_ATP-bd"/>
</dbReference>
<evidence type="ECO:0000256" key="6">
    <source>
        <dbReference type="ARBA" id="ARBA00023004"/>
    </source>
</evidence>
<feature type="binding site" evidence="8">
    <location>
        <position position="216"/>
    </location>
    <ligand>
        <name>[4Fe-4S] cluster</name>
        <dbReference type="ChEBI" id="CHEBI:49883"/>
        <note>ligand shared between dimeric partners</note>
    </ligand>
</feature>
<gene>
    <name evidence="9" type="ORF">BCR44DRAFT_49149</name>
</gene>
<evidence type="ECO:0000313" key="9">
    <source>
        <dbReference type="EMBL" id="ORZ33106.1"/>
    </source>
</evidence>
<evidence type="ECO:0000256" key="7">
    <source>
        <dbReference type="ARBA" id="ARBA00023014"/>
    </source>
</evidence>
<dbReference type="GO" id="GO:0046872">
    <property type="term" value="F:metal ion binding"/>
    <property type="evidence" value="ECO:0007669"/>
    <property type="project" value="UniProtKB-KW"/>
</dbReference>
<sequence length="313" mass="32901">MTDSTSPAHSNSNVTTLTAVLAGVKHIILVLSGKGGVGKSSVTTQLALSLAATTVQATGRPATVGVLDIDLCGPSIPRMLGVDSTAQILTSSHGWVPYQLPSPSKKVKVMSIGFLLPNKDDAVVWRGPKKTAMIHQFITDVCWGECDYLVIDTPPGTSDEHIAIMEALRPFPNKSAVIVTTPQAVAISDVRKEISFCHKVKLPIVGVVENMSGFRCPHCADCTNIFSAGGGKKLADEYSLQFLGALPIDPAFAQLVDTLPTASTTGPVEESAVAHGPVASLLDVYPGTAMSQDFAKVTEKVVAKVAELSRQTP</sequence>
<comment type="similarity">
    <text evidence="8">Belongs to the Mrp/NBP35 ATP-binding proteins family. NUBP2/CFD1 subfamily.</text>
</comment>
<dbReference type="InterPro" id="IPR027417">
    <property type="entry name" value="P-loop_NTPase"/>
</dbReference>
<keyword evidence="2 8" id="KW-0963">Cytoplasm</keyword>
<dbReference type="GO" id="GO:0051539">
    <property type="term" value="F:4 iron, 4 sulfur cluster binding"/>
    <property type="evidence" value="ECO:0007669"/>
    <property type="project" value="UniProtKB-UniRule"/>
</dbReference>
<evidence type="ECO:0000256" key="4">
    <source>
        <dbReference type="ARBA" id="ARBA00022741"/>
    </source>
</evidence>
<dbReference type="Proteomes" id="UP000193411">
    <property type="component" value="Unassembled WGS sequence"/>
</dbReference>
<dbReference type="Pfam" id="PF10609">
    <property type="entry name" value="ParA"/>
    <property type="match status" value="1"/>
</dbReference>